<reference evidence="1" key="2">
    <citation type="submission" date="2021-04" db="EMBL/GenBank/DDBJ databases">
        <title>Genome-wide patterns of bracovirus chromosomal integration into multiple host tissues during parasitism.</title>
        <authorList>
            <person name="Chebbi M.A.C."/>
        </authorList>
    </citation>
    <scope>NUCLEOTIDE SEQUENCE</scope>
    <source>
        <tissue evidence="1">Whole body</tissue>
    </source>
</reference>
<dbReference type="EMBL" id="JAAOIC020000049">
    <property type="protein sequence ID" value="KAG8036200.1"/>
    <property type="molecule type" value="Genomic_DNA"/>
</dbReference>
<name>A0A8J5QMV5_9HYME</name>
<evidence type="ECO:0000313" key="1">
    <source>
        <dbReference type="EMBL" id="KAG8036200.1"/>
    </source>
</evidence>
<sequence>MSAFFIDKLSDIIRYKQLDSNLRGYNLTEYLNVSTTKGDCFAHYFYATPINNQTLKLLKNNHVDRLACIYVNKRDNKVLFIRYDGLAKSFDDVRTVIYDYWTIKDANLMMNDNNNIDYYIEKIKREEITLTDVDKNSMDDYEYVGYAHWRYFDQGILYYGTRYLSDEGVVSALENDQINRNKSDFLESFILYATVHESDTLWSRNQINDFVKHFRIQSENITVVLPTNKDEDD</sequence>
<organism evidence="1 2">
    <name type="scientific">Cotesia typhae</name>
    <dbReference type="NCBI Taxonomy" id="2053667"/>
    <lineage>
        <taxon>Eukaryota</taxon>
        <taxon>Metazoa</taxon>
        <taxon>Ecdysozoa</taxon>
        <taxon>Arthropoda</taxon>
        <taxon>Hexapoda</taxon>
        <taxon>Insecta</taxon>
        <taxon>Pterygota</taxon>
        <taxon>Neoptera</taxon>
        <taxon>Endopterygota</taxon>
        <taxon>Hymenoptera</taxon>
        <taxon>Apocrita</taxon>
        <taxon>Ichneumonoidea</taxon>
        <taxon>Braconidae</taxon>
        <taxon>Microgastrinae</taxon>
        <taxon>Cotesia</taxon>
    </lineage>
</organism>
<protein>
    <submittedName>
        <fullName evidence="1">Uncharacterized protein</fullName>
    </submittedName>
</protein>
<accession>A0A8J5QMV5</accession>
<keyword evidence="2" id="KW-1185">Reference proteome</keyword>
<dbReference type="Proteomes" id="UP000729913">
    <property type="component" value="Unassembled WGS sequence"/>
</dbReference>
<reference evidence="1" key="1">
    <citation type="submission" date="2020-03" db="EMBL/GenBank/DDBJ databases">
        <authorList>
            <person name="Chebbi M.A."/>
            <person name="Drezen J.M."/>
        </authorList>
    </citation>
    <scope>NUCLEOTIDE SEQUENCE</scope>
    <source>
        <tissue evidence="1">Whole body</tissue>
    </source>
</reference>
<feature type="non-terminal residue" evidence="1">
    <location>
        <position position="233"/>
    </location>
</feature>
<proteinExistence type="predicted"/>
<comment type="caution">
    <text evidence="1">The sequence shown here is derived from an EMBL/GenBank/DDBJ whole genome shotgun (WGS) entry which is preliminary data.</text>
</comment>
<dbReference type="AlphaFoldDB" id="A0A8J5QMV5"/>
<dbReference type="OrthoDB" id="7647711at2759"/>
<gene>
    <name evidence="1" type="ORF">G9C98_004780</name>
</gene>
<evidence type="ECO:0000313" key="2">
    <source>
        <dbReference type="Proteomes" id="UP000729913"/>
    </source>
</evidence>